<dbReference type="RefSeq" id="WP_147123510.1">
    <property type="nucleotide sequence ID" value="NZ_VOPY01000003.1"/>
</dbReference>
<dbReference type="PANTHER" id="PTHR19328:SF75">
    <property type="entry name" value="ALDOSE SUGAR DEHYDROGENASE YLII"/>
    <property type="match status" value="1"/>
</dbReference>
<dbReference type="PROSITE" id="PS51257">
    <property type="entry name" value="PROKAR_LIPOPROTEIN"/>
    <property type="match status" value="1"/>
</dbReference>
<keyword evidence="2" id="KW-0732">Signal</keyword>
<protein>
    <submittedName>
        <fullName evidence="4">PQQ-dependent sugar dehydrogenase</fullName>
    </submittedName>
</protein>
<sequence>MKIATLVALPPLAIALAACNGNSATANGGTAKASGDQPSSGQPFAIAEQADFDNPWAIVFLPGTSQALVTEKTGHLQLYDTATKTKREVAGIPAVDYGGQGGLLDVALAPDFVSSRRIYLSYAEPGDGGSGLALARGTLAADGSKLSDVTVVWRQLPRGKGGQFGGVIAFAPDGQSLYLTSGERQRFTPAQDPDQALGKIVHLTLDGQPAANNPMAGKVGAQSVTMTDPPRNTGAATTAKGRSVAMTGTNTVPAETWSSGHRNPYGLTFSPDGRLWEIEMGPRGGDELNQIEAGKNYGWPNVSFGDNYDGSPIPRPAANDGYALPALYWVPSVSPAGLLYYSGDMFPAWKGSLLLGALSGESLIRVTIDGGKPQKADRWELGRRIRDVQQGPDGAIWLLEDGDDGKLLKLTPR</sequence>
<comment type="caution">
    <text evidence="4">The sequence shown here is derived from an EMBL/GenBank/DDBJ whole genome shotgun (WGS) entry which is preliminary data.</text>
</comment>
<dbReference type="InterPro" id="IPR012938">
    <property type="entry name" value="Glc/Sorbosone_DH"/>
</dbReference>
<dbReference type="InterPro" id="IPR011041">
    <property type="entry name" value="Quinoprot_gluc/sorb_DH_b-prop"/>
</dbReference>
<proteinExistence type="predicted"/>
<dbReference type="EMBL" id="VOPY01000003">
    <property type="protein sequence ID" value="TXC68276.1"/>
    <property type="molecule type" value="Genomic_DNA"/>
</dbReference>
<evidence type="ECO:0000313" key="5">
    <source>
        <dbReference type="Proteomes" id="UP000321129"/>
    </source>
</evidence>
<evidence type="ECO:0000256" key="1">
    <source>
        <dbReference type="SAM" id="MobiDB-lite"/>
    </source>
</evidence>
<dbReference type="InterPro" id="IPR011042">
    <property type="entry name" value="6-blade_b-propeller_TolB-like"/>
</dbReference>
<evidence type="ECO:0000313" key="4">
    <source>
        <dbReference type="EMBL" id="TXC68276.1"/>
    </source>
</evidence>
<dbReference type="Gene3D" id="2.120.10.30">
    <property type="entry name" value="TolB, C-terminal domain"/>
    <property type="match status" value="1"/>
</dbReference>
<dbReference type="SUPFAM" id="SSF50952">
    <property type="entry name" value="Soluble quinoprotein glucose dehydrogenase"/>
    <property type="match status" value="1"/>
</dbReference>
<keyword evidence="5" id="KW-1185">Reference proteome</keyword>
<name>A0A5C6U904_9SPHN</name>
<dbReference type="Proteomes" id="UP000321129">
    <property type="component" value="Unassembled WGS sequence"/>
</dbReference>
<dbReference type="AlphaFoldDB" id="A0A5C6U904"/>
<feature type="domain" description="Glucose/Sorbosone dehydrogenase" evidence="3">
    <location>
        <begin position="247"/>
        <end position="409"/>
    </location>
</feature>
<dbReference type="PANTHER" id="PTHR19328">
    <property type="entry name" value="HEDGEHOG-INTERACTING PROTEIN"/>
    <property type="match status" value="1"/>
</dbReference>
<feature type="region of interest" description="Disordered" evidence="1">
    <location>
        <begin position="222"/>
        <end position="242"/>
    </location>
</feature>
<organism evidence="4 5">
    <name type="scientific">Flavisphingopyxis soli</name>
    <dbReference type="NCBI Taxonomy" id="2601267"/>
    <lineage>
        <taxon>Bacteria</taxon>
        <taxon>Pseudomonadati</taxon>
        <taxon>Pseudomonadota</taxon>
        <taxon>Alphaproteobacteria</taxon>
        <taxon>Sphingomonadales</taxon>
        <taxon>Sphingopyxidaceae</taxon>
        <taxon>Flavisphingopyxis</taxon>
    </lineage>
</organism>
<feature type="domain" description="Glucose/Sorbosone dehydrogenase" evidence="3">
    <location>
        <begin position="52"/>
        <end position="234"/>
    </location>
</feature>
<reference evidence="4 5" key="1">
    <citation type="submission" date="2019-08" db="EMBL/GenBank/DDBJ databases">
        <title>Sphingorhabdus soil sp. nov., isolated from arctic soil.</title>
        <authorList>
            <person name="Liu Y."/>
        </authorList>
    </citation>
    <scope>NUCLEOTIDE SEQUENCE [LARGE SCALE GENOMIC DNA]</scope>
    <source>
        <strain evidence="4 5">D-2Q-5-6</strain>
    </source>
</reference>
<evidence type="ECO:0000256" key="2">
    <source>
        <dbReference type="SAM" id="SignalP"/>
    </source>
</evidence>
<dbReference type="Pfam" id="PF07995">
    <property type="entry name" value="GSDH"/>
    <property type="match status" value="2"/>
</dbReference>
<feature type="signal peptide" evidence="2">
    <location>
        <begin position="1"/>
        <end position="26"/>
    </location>
</feature>
<dbReference type="OrthoDB" id="9770043at2"/>
<feature type="chain" id="PRO_5023089769" evidence="2">
    <location>
        <begin position="27"/>
        <end position="413"/>
    </location>
</feature>
<gene>
    <name evidence="4" type="ORF">FSZ31_11360</name>
</gene>
<accession>A0A5C6U904</accession>
<evidence type="ECO:0000259" key="3">
    <source>
        <dbReference type="Pfam" id="PF07995"/>
    </source>
</evidence>